<dbReference type="InterPro" id="IPR036390">
    <property type="entry name" value="WH_DNA-bd_sf"/>
</dbReference>
<evidence type="ECO:0000259" key="1">
    <source>
        <dbReference type="Pfam" id="PF01638"/>
    </source>
</evidence>
<dbReference type="RefSeq" id="WP_011499685.1">
    <property type="nucleotide sequence ID" value="NC_007955.1"/>
</dbReference>
<organism evidence="2 3">
    <name type="scientific">Methanococcoides burtonii (strain DSM 6242 / NBRC 107633 / OCM 468 / ACE-M)</name>
    <dbReference type="NCBI Taxonomy" id="259564"/>
    <lineage>
        <taxon>Archaea</taxon>
        <taxon>Methanobacteriati</taxon>
        <taxon>Methanobacteriota</taxon>
        <taxon>Stenosarchaea group</taxon>
        <taxon>Methanomicrobia</taxon>
        <taxon>Methanosarcinales</taxon>
        <taxon>Methanosarcinaceae</taxon>
        <taxon>Methanococcoides</taxon>
    </lineage>
</organism>
<dbReference type="HOGENOM" id="CLU_2032862_0_0_2"/>
<dbReference type="AlphaFoldDB" id="Q12VI4"/>
<reference evidence="3" key="1">
    <citation type="journal article" date="2009" name="ISME J.">
        <title>The genome sequence of the psychrophilic archaeon, Methanococcoides burtonii: the role of genome evolution in cold adaptation.</title>
        <authorList>
            <person name="Allen M.A."/>
            <person name="Lauro F.M."/>
            <person name="Williams T.J."/>
            <person name="Burg D."/>
            <person name="Siddiqui K.S."/>
            <person name="De Francisci D."/>
            <person name="Chong K.W."/>
            <person name="Pilak O."/>
            <person name="Chew H.H."/>
            <person name="De Maere M.Z."/>
            <person name="Ting L."/>
            <person name="Katrib M."/>
            <person name="Ng C."/>
            <person name="Sowers K.R."/>
            <person name="Galperin M.Y."/>
            <person name="Anderson I.J."/>
            <person name="Ivanova N."/>
            <person name="Dalin E."/>
            <person name="Martinez M."/>
            <person name="Lapidus A."/>
            <person name="Hauser L."/>
            <person name="Land M."/>
            <person name="Thomas T."/>
            <person name="Cavicchioli R."/>
        </authorList>
    </citation>
    <scope>NUCLEOTIDE SEQUENCE [LARGE SCALE GENOMIC DNA]</scope>
    <source>
        <strain evidence="3">DSM 6242 / NBRC 107633 / OCM 468 / ACE-M</strain>
    </source>
</reference>
<evidence type="ECO:0000313" key="3">
    <source>
        <dbReference type="Proteomes" id="UP000001979"/>
    </source>
</evidence>
<dbReference type="SUPFAM" id="SSF46785">
    <property type="entry name" value="Winged helix' DNA-binding domain"/>
    <property type="match status" value="1"/>
</dbReference>
<dbReference type="STRING" id="259564.Mbur_1642"/>
<feature type="domain" description="HTH hxlR-type" evidence="1">
    <location>
        <begin position="33"/>
        <end position="113"/>
    </location>
</feature>
<accession>Q12VI4</accession>
<evidence type="ECO:0000313" key="2">
    <source>
        <dbReference type="EMBL" id="ABE52542.1"/>
    </source>
</evidence>
<dbReference type="InterPro" id="IPR002577">
    <property type="entry name" value="HTH_HxlR"/>
</dbReference>
<keyword evidence="3" id="KW-1185">Reference proteome</keyword>
<sequence>MQWRIILRLNVPSIHNHGVPKITTMRLKLLYKKHFCDILILLERAPMSFNGLEKTVGVYPDTLNKRLKEMLKYDLIEPIVDVVDGKNRVKHRLTAKGQQLIPTLKEFIKLAEELESAIFSP</sequence>
<dbReference type="GeneID" id="3997275"/>
<protein>
    <recommendedName>
        <fullName evidence="1">HTH hxlR-type domain-containing protein</fullName>
    </recommendedName>
</protein>
<dbReference type="InterPro" id="IPR036388">
    <property type="entry name" value="WH-like_DNA-bd_sf"/>
</dbReference>
<dbReference type="EMBL" id="CP000300">
    <property type="protein sequence ID" value="ABE52542.1"/>
    <property type="molecule type" value="Genomic_DNA"/>
</dbReference>
<proteinExistence type="predicted"/>
<dbReference type="Gene3D" id="1.10.10.10">
    <property type="entry name" value="Winged helix-like DNA-binding domain superfamily/Winged helix DNA-binding domain"/>
    <property type="match status" value="1"/>
</dbReference>
<gene>
    <name evidence="2" type="ordered locus">Mbur_1642</name>
</gene>
<name>Q12VI4_METBU</name>
<dbReference type="Proteomes" id="UP000001979">
    <property type="component" value="Chromosome"/>
</dbReference>
<dbReference type="KEGG" id="mbu:Mbur_1642"/>
<dbReference type="Pfam" id="PF01638">
    <property type="entry name" value="HxlR"/>
    <property type="match status" value="1"/>
</dbReference>